<gene>
    <name evidence="1" type="ORF">ECRASSUSDP1_LOCUS26308</name>
</gene>
<dbReference type="EMBL" id="CAMPGE010027115">
    <property type="protein sequence ID" value="CAI2384773.1"/>
    <property type="molecule type" value="Genomic_DNA"/>
</dbReference>
<organism evidence="1 2">
    <name type="scientific">Euplotes crassus</name>
    <dbReference type="NCBI Taxonomy" id="5936"/>
    <lineage>
        <taxon>Eukaryota</taxon>
        <taxon>Sar</taxon>
        <taxon>Alveolata</taxon>
        <taxon>Ciliophora</taxon>
        <taxon>Intramacronucleata</taxon>
        <taxon>Spirotrichea</taxon>
        <taxon>Hypotrichia</taxon>
        <taxon>Euplotida</taxon>
        <taxon>Euplotidae</taxon>
        <taxon>Moneuplotes</taxon>
    </lineage>
</organism>
<evidence type="ECO:0000313" key="2">
    <source>
        <dbReference type="Proteomes" id="UP001295684"/>
    </source>
</evidence>
<dbReference type="Gene3D" id="1.25.40.180">
    <property type="match status" value="1"/>
</dbReference>
<name>A0AAD2D9U3_EUPCR</name>
<evidence type="ECO:0000313" key="1">
    <source>
        <dbReference type="EMBL" id="CAI2384773.1"/>
    </source>
</evidence>
<dbReference type="AlphaFoldDB" id="A0AAD2D9U3"/>
<reference evidence="1" key="1">
    <citation type="submission" date="2023-07" db="EMBL/GenBank/DDBJ databases">
        <authorList>
            <consortium name="AG Swart"/>
            <person name="Singh M."/>
            <person name="Singh A."/>
            <person name="Seah K."/>
            <person name="Emmerich C."/>
        </authorList>
    </citation>
    <scope>NUCLEOTIDE SEQUENCE</scope>
    <source>
        <strain evidence="1">DP1</strain>
    </source>
</reference>
<sequence length="223" mass="26711">MVQESFGTPLFVHGEDEDDIKNLVEKLRFKEDQVQEFEEFYEGENLTCTEEEKQEFLFESIFRKANRNYSFMVKVVDTYSTKFKEWFSDKAKFVERLYTMWEKTPVKLYNFMEIFMRGDYGIIQPQDVYAYVMKVEELKEGHFRLVKEVLKYCYFVKDAENQIKAYECLSSMLLKCKETPSFDAVAETVSIIRRHLQVSKGANQKVFKIFESHEKIYSLFTKI</sequence>
<protein>
    <submittedName>
        <fullName evidence="1">Uncharacterized protein</fullName>
    </submittedName>
</protein>
<proteinExistence type="predicted"/>
<dbReference type="Proteomes" id="UP001295684">
    <property type="component" value="Unassembled WGS sequence"/>
</dbReference>
<keyword evidence="2" id="KW-1185">Reference proteome</keyword>
<comment type="caution">
    <text evidence="1">The sequence shown here is derived from an EMBL/GenBank/DDBJ whole genome shotgun (WGS) entry which is preliminary data.</text>
</comment>
<accession>A0AAD2D9U3</accession>